<name>A0A4P9Y6X2_9FUNG</name>
<dbReference type="InterPro" id="IPR042530">
    <property type="entry name" value="EME1/EME2_C"/>
</dbReference>
<keyword evidence="8 14" id="KW-0378">Hydrolase</keyword>
<dbReference type="Gene3D" id="1.10.10.10">
    <property type="entry name" value="Winged helix-like DNA-binding domain superfamily/Winged helix DNA-binding domain"/>
    <property type="match status" value="1"/>
</dbReference>
<evidence type="ECO:0000256" key="2">
    <source>
        <dbReference type="ARBA" id="ARBA00004123"/>
    </source>
</evidence>
<feature type="region of interest" description="Disordered" evidence="15">
    <location>
        <begin position="233"/>
        <end position="268"/>
    </location>
</feature>
<dbReference type="FunFam" id="1.10.10.10:FF:000307">
    <property type="entry name" value="Crossover junction endonuclease MUS81"/>
    <property type="match status" value="1"/>
</dbReference>
<feature type="domain" description="MUS81 winged helix" evidence="18">
    <location>
        <begin position="124"/>
        <end position="211"/>
    </location>
</feature>
<comment type="function">
    <text evidence="14">Interacts with EME1 to form a DNA structure-specific endonuclease with substrate preference for branched DNA structures with a 5'-end at the branch nick. Typical substrates include 3'-flap structures, D-loops, replication forks and nicked Holliday junctions. May be required in mitosis for the processing of stalled or collapsed replication fork intermediates. May be required in meiosis for the repair of meiosis-specific double strand breaks subsequent to single-end invasion (SEI).</text>
</comment>
<evidence type="ECO:0000256" key="12">
    <source>
        <dbReference type="ARBA" id="ARBA00023242"/>
    </source>
</evidence>
<keyword evidence="20" id="KW-1185">Reference proteome</keyword>
<evidence type="ECO:0000256" key="1">
    <source>
        <dbReference type="ARBA" id="ARBA00001946"/>
    </source>
</evidence>
<keyword evidence="5 14" id="KW-0479">Metal-binding</keyword>
<dbReference type="GO" id="GO:0008821">
    <property type="term" value="F:crossover junction DNA endonuclease activity"/>
    <property type="evidence" value="ECO:0007669"/>
    <property type="project" value="UniProtKB-UniRule"/>
</dbReference>
<dbReference type="GO" id="GO:0003677">
    <property type="term" value="F:DNA binding"/>
    <property type="evidence" value="ECO:0007669"/>
    <property type="project" value="UniProtKB-UniRule"/>
</dbReference>
<dbReference type="GO" id="GO:0031573">
    <property type="term" value="P:mitotic intra-S DNA damage checkpoint signaling"/>
    <property type="evidence" value="ECO:0007669"/>
    <property type="project" value="TreeGrafter"/>
</dbReference>
<evidence type="ECO:0000256" key="14">
    <source>
        <dbReference type="RuleBase" id="RU369042"/>
    </source>
</evidence>
<organism evidence="19 20">
    <name type="scientific">Piptocephalis cylindrospora</name>
    <dbReference type="NCBI Taxonomy" id="1907219"/>
    <lineage>
        <taxon>Eukaryota</taxon>
        <taxon>Fungi</taxon>
        <taxon>Fungi incertae sedis</taxon>
        <taxon>Zoopagomycota</taxon>
        <taxon>Zoopagomycotina</taxon>
        <taxon>Zoopagomycetes</taxon>
        <taxon>Zoopagales</taxon>
        <taxon>Piptocephalidaceae</taxon>
        <taxon>Piptocephalis</taxon>
    </lineage>
</organism>
<keyword evidence="4 14" id="KW-0540">Nuclease</keyword>
<evidence type="ECO:0000259" key="16">
    <source>
        <dbReference type="Pfam" id="PF02732"/>
    </source>
</evidence>
<feature type="compositionally biased region" description="Basic and acidic residues" evidence="15">
    <location>
        <begin position="104"/>
        <end position="121"/>
    </location>
</feature>
<dbReference type="GO" id="GO:0046872">
    <property type="term" value="F:metal ion binding"/>
    <property type="evidence" value="ECO:0007669"/>
    <property type="project" value="UniProtKB-UniRule"/>
</dbReference>
<evidence type="ECO:0000259" key="18">
    <source>
        <dbReference type="Pfam" id="PF21136"/>
    </source>
</evidence>
<keyword evidence="7 14" id="KW-0227">DNA damage</keyword>
<keyword evidence="13" id="KW-0469">Meiosis</keyword>
<evidence type="ECO:0000259" key="17">
    <source>
        <dbReference type="Pfam" id="PF14716"/>
    </source>
</evidence>
<dbReference type="GO" id="GO:0005634">
    <property type="term" value="C:nucleus"/>
    <property type="evidence" value="ECO:0007669"/>
    <property type="project" value="UniProtKB-SubCell"/>
</dbReference>
<dbReference type="SUPFAM" id="SSF47802">
    <property type="entry name" value="DNA polymerase beta, N-terminal domain-like"/>
    <property type="match status" value="1"/>
</dbReference>
<dbReference type="EC" id="3.1.22.-" evidence="14"/>
<dbReference type="GO" id="GO:0048476">
    <property type="term" value="C:Holliday junction resolvase complex"/>
    <property type="evidence" value="ECO:0007669"/>
    <property type="project" value="UniProtKB-UniRule"/>
</dbReference>
<keyword evidence="10 14" id="KW-0233">DNA recombination</keyword>
<comment type="similarity">
    <text evidence="3 14">Belongs to the XPF family.</text>
</comment>
<dbReference type="PANTHER" id="PTHR13451:SF0">
    <property type="entry name" value="CROSSOVER JUNCTION ENDONUCLEASE MUS81"/>
    <property type="match status" value="1"/>
</dbReference>
<dbReference type="InterPro" id="IPR010996">
    <property type="entry name" value="HHH_MUS81"/>
</dbReference>
<evidence type="ECO:0000256" key="6">
    <source>
        <dbReference type="ARBA" id="ARBA00022759"/>
    </source>
</evidence>
<dbReference type="InterPro" id="IPR006166">
    <property type="entry name" value="ERCC4_domain"/>
</dbReference>
<keyword evidence="9 14" id="KW-0460">Magnesium</keyword>
<dbReference type="InterPro" id="IPR047417">
    <property type="entry name" value="WHD_MUS81"/>
</dbReference>
<feature type="region of interest" description="Disordered" evidence="15">
    <location>
        <begin position="86"/>
        <end position="121"/>
    </location>
</feature>
<dbReference type="Gene3D" id="1.10.150.670">
    <property type="entry name" value="Crossover junction endonuclease EME1, DNA-binding domain"/>
    <property type="match status" value="1"/>
</dbReference>
<dbReference type="AlphaFoldDB" id="A0A4P9Y6X2"/>
<dbReference type="Pfam" id="PF14716">
    <property type="entry name" value="HHH_8"/>
    <property type="match status" value="1"/>
</dbReference>
<feature type="domain" description="ERCC4" evidence="16">
    <location>
        <begin position="278"/>
        <end position="344"/>
    </location>
</feature>
<protein>
    <recommendedName>
        <fullName evidence="14">Crossover junction endonuclease MUS81</fullName>
        <ecNumber evidence="14">3.1.22.-</ecNumber>
    </recommendedName>
</protein>
<comment type="cofactor">
    <cofactor evidence="1 14">
        <name>Mg(2+)</name>
        <dbReference type="ChEBI" id="CHEBI:18420"/>
    </cofactor>
</comment>
<dbReference type="OrthoDB" id="5963188at2759"/>
<dbReference type="InterPro" id="IPR027421">
    <property type="entry name" value="DNA_pol_lamdba_lyase_dom_sf"/>
</dbReference>
<dbReference type="Gene3D" id="1.10.150.110">
    <property type="entry name" value="DNA polymerase beta, N-terminal domain-like"/>
    <property type="match status" value="1"/>
</dbReference>
<feature type="compositionally biased region" description="Polar residues" evidence="15">
    <location>
        <begin position="233"/>
        <end position="262"/>
    </location>
</feature>
<dbReference type="CDD" id="cd21036">
    <property type="entry name" value="WH_MUS81"/>
    <property type="match status" value="1"/>
</dbReference>
<proteinExistence type="inferred from homology"/>
<comment type="subcellular location">
    <subcellularLocation>
        <location evidence="2 14">Nucleus</location>
    </subcellularLocation>
</comment>
<evidence type="ECO:0000256" key="3">
    <source>
        <dbReference type="ARBA" id="ARBA00010015"/>
    </source>
</evidence>
<evidence type="ECO:0000256" key="10">
    <source>
        <dbReference type="ARBA" id="ARBA00023172"/>
    </source>
</evidence>
<comment type="subunit">
    <text evidence="14">Interacts with EME1.</text>
</comment>
<dbReference type="Proteomes" id="UP000267251">
    <property type="component" value="Unassembled WGS sequence"/>
</dbReference>
<dbReference type="EMBL" id="KZ987818">
    <property type="protein sequence ID" value="RKP14562.1"/>
    <property type="molecule type" value="Genomic_DNA"/>
</dbReference>
<evidence type="ECO:0000256" key="9">
    <source>
        <dbReference type="ARBA" id="ARBA00022842"/>
    </source>
</evidence>
<evidence type="ECO:0000256" key="8">
    <source>
        <dbReference type="ARBA" id="ARBA00022801"/>
    </source>
</evidence>
<dbReference type="GO" id="GO:0000727">
    <property type="term" value="P:double-strand break repair via break-induced replication"/>
    <property type="evidence" value="ECO:0007669"/>
    <property type="project" value="UniProtKB-UniRule"/>
</dbReference>
<evidence type="ECO:0000313" key="20">
    <source>
        <dbReference type="Proteomes" id="UP000267251"/>
    </source>
</evidence>
<accession>A0A4P9Y6X2</accession>
<dbReference type="InterPro" id="IPR033309">
    <property type="entry name" value="Mus81"/>
</dbReference>
<evidence type="ECO:0000256" key="13">
    <source>
        <dbReference type="ARBA" id="ARBA00023254"/>
    </source>
</evidence>
<dbReference type="GO" id="GO:0048257">
    <property type="term" value="F:3'-flap endonuclease activity"/>
    <property type="evidence" value="ECO:0007669"/>
    <property type="project" value="TreeGrafter"/>
</dbReference>
<evidence type="ECO:0000256" key="7">
    <source>
        <dbReference type="ARBA" id="ARBA00022763"/>
    </source>
</evidence>
<dbReference type="Gene3D" id="3.40.50.10130">
    <property type="match status" value="1"/>
</dbReference>
<dbReference type="PANTHER" id="PTHR13451">
    <property type="entry name" value="CLASS II CROSSOVER JUNCTION ENDONUCLEASE MUS81"/>
    <property type="match status" value="1"/>
</dbReference>
<reference evidence="20" key="1">
    <citation type="journal article" date="2018" name="Nat. Microbiol.">
        <title>Leveraging single-cell genomics to expand the fungal tree of life.</title>
        <authorList>
            <person name="Ahrendt S.R."/>
            <person name="Quandt C.A."/>
            <person name="Ciobanu D."/>
            <person name="Clum A."/>
            <person name="Salamov A."/>
            <person name="Andreopoulos B."/>
            <person name="Cheng J.F."/>
            <person name="Woyke T."/>
            <person name="Pelin A."/>
            <person name="Henrissat B."/>
            <person name="Reynolds N.K."/>
            <person name="Benny G.L."/>
            <person name="Smith M.E."/>
            <person name="James T.Y."/>
            <person name="Grigoriev I.V."/>
        </authorList>
    </citation>
    <scope>NUCLEOTIDE SEQUENCE [LARGE SCALE GENOMIC DNA]</scope>
</reference>
<dbReference type="GO" id="GO:0000712">
    <property type="term" value="P:resolution of meiotic recombination intermediates"/>
    <property type="evidence" value="ECO:0007669"/>
    <property type="project" value="TreeGrafter"/>
</dbReference>
<evidence type="ECO:0000256" key="4">
    <source>
        <dbReference type="ARBA" id="ARBA00022722"/>
    </source>
</evidence>
<evidence type="ECO:0000256" key="5">
    <source>
        <dbReference type="ARBA" id="ARBA00022723"/>
    </source>
</evidence>
<sequence length="429" mass="48145">MPPDREHPSLPPPSCGNPEYYEILKKVAAEAQRGHNVNWIRALRRAMDSLSRYPLSFTQPKQAQQLANIGPAIVSVLERCIKEAGGHIEEDEADAPESQGAQEDGGKDEGQREAPLTKEKSYIPRRRSGGYALLIALHRLTERHGEGVGKIELIHEAAPLSQNSFTSPLPGSRYTAWSSMKTLREHELIHSYGRPVRYRLTERGQSLAQRLATTLAEEEGTSRVIDLCQEPRLSQASNNLQPERTLQDNPTGVHLQTPNLPTLSPLRQVHFPPKSFKKQSRLRQSGAQRVIYLIEGFSRSFPGLCPRVTLETVQSALSRLVLHHGFTIHHTTSLEGSISYLTSLTRRMMARYEGKDIMGMDEVTRTFTALSDTPFPTNPLLTYQAFQAMTEKSTGRTVKEMWLRMLVSIHGVGVDKALSISRRFPTPMR</sequence>
<keyword evidence="6 14" id="KW-0255">Endonuclease</keyword>
<keyword evidence="11 14" id="KW-0234">DNA repair</keyword>
<evidence type="ECO:0000256" key="11">
    <source>
        <dbReference type="ARBA" id="ARBA00023204"/>
    </source>
</evidence>
<dbReference type="Pfam" id="PF21136">
    <property type="entry name" value="WHD_MUS81"/>
    <property type="match status" value="1"/>
</dbReference>
<dbReference type="InterPro" id="IPR036388">
    <property type="entry name" value="WH-like_DNA-bd_sf"/>
</dbReference>
<dbReference type="Pfam" id="PF02732">
    <property type="entry name" value="ERCC4"/>
    <property type="match status" value="1"/>
</dbReference>
<keyword evidence="12 14" id="KW-0539">Nucleus</keyword>
<evidence type="ECO:0000313" key="19">
    <source>
        <dbReference type="EMBL" id="RKP14562.1"/>
    </source>
</evidence>
<feature type="domain" description="Crossover junction endonuclease MUS81-like HHH" evidence="17">
    <location>
        <begin position="15"/>
        <end position="81"/>
    </location>
</feature>
<evidence type="ECO:0000256" key="15">
    <source>
        <dbReference type="SAM" id="MobiDB-lite"/>
    </source>
</evidence>
<dbReference type="GO" id="GO:0006308">
    <property type="term" value="P:DNA catabolic process"/>
    <property type="evidence" value="ECO:0007669"/>
    <property type="project" value="UniProtKB-UniRule"/>
</dbReference>
<gene>
    <name evidence="19" type="ORF">BJ684DRAFT_8389</name>
</gene>